<evidence type="ECO:0000313" key="4">
    <source>
        <dbReference type="EMBL" id="MBW93077.1"/>
    </source>
</evidence>
<evidence type="ECO:0000256" key="1">
    <source>
        <dbReference type="ARBA" id="ARBA00023125"/>
    </source>
</evidence>
<dbReference type="InterPro" id="IPR012340">
    <property type="entry name" value="NA-bd_OB-fold"/>
</dbReference>
<feature type="compositionally biased region" description="Polar residues" evidence="3">
    <location>
        <begin position="36"/>
        <end position="52"/>
    </location>
</feature>
<accession>A0A2P2JHZ7</accession>
<reference evidence="4" key="1">
    <citation type="submission" date="2018-02" db="EMBL/GenBank/DDBJ databases">
        <title>Rhizophora mucronata_Transcriptome.</title>
        <authorList>
            <person name="Meera S.P."/>
            <person name="Sreeshan A."/>
            <person name="Augustine A."/>
        </authorList>
    </citation>
    <scope>NUCLEOTIDE SEQUENCE</scope>
    <source>
        <tissue evidence="4">Leaf</tissue>
    </source>
</reference>
<dbReference type="GO" id="GO:0003697">
    <property type="term" value="F:single-stranded DNA binding"/>
    <property type="evidence" value="ECO:0007669"/>
    <property type="project" value="InterPro"/>
</dbReference>
<dbReference type="Gene3D" id="2.40.50.140">
    <property type="entry name" value="Nucleic acid-binding proteins"/>
    <property type="match status" value="1"/>
</dbReference>
<sequence>MANLMAALSRRLSRSLLSNPKMAHISMPFCTGNVASTENSASDEPTSDSDINSILDPNPLSLPTEKEPLVQRRQLADRPLENGLDNGIYKAILVGWVGKNPIQRTFKNGKVVTLLSVSTGGIRDYRKPLENEDPKEDANRPSVQWHRVVVYPQRLGNLIMKNAVSGSIVYLEGNLETKVWGNPVTGHAQRTREIAIRPNGRIWFLSNGGSGWPASPSELK</sequence>
<dbReference type="InterPro" id="IPR011344">
    <property type="entry name" value="ssDNA-bd"/>
</dbReference>
<dbReference type="GO" id="GO:0006264">
    <property type="term" value="P:mitochondrial DNA replication"/>
    <property type="evidence" value="ECO:0007669"/>
    <property type="project" value="TreeGrafter"/>
</dbReference>
<dbReference type="GO" id="GO:0042645">
    <property type="term" value="C:mitochondrial nucleoid"/>
    <property type="evidence" value="ECO:0007669"/>
    <property type="project" value="TreeGrafter"/>
</dbReference>
<feature type="region of interest" description="Disordered" evidence="3">
    <location>
        <begin position="36"/>
        <end position="67"/>
    </location>
</feature>
<protein>
    <recommendedName>
        <fullName evidence="5">Single-stranded DNA-binding protein</fullName>
    </recommendedName>
</protein>
<evidence type="ECO:0000256" key="3">
    <source>
        <dbReference type="SAM" id="MobiDB-lite"/>
    </source>
</evidence>
<dbReference type="AlphaFoldDB" id="A0A2P2JHZ7"/>
<dbReference type="EMBL" id="GGEC01012594">
    <property type="protein sequence ID" value="MBW93077.1"/>
    <property type="molecule type" value="Transcribed_RNA"/>
</dbReference>
<dbReference type="SUPFAM" id="SSF50249">
    <property type="entry name" value="Nucleic acid-binding proteins"/>
    <property type="match status" value="1"/>
</dbReference>
<proteinExistence type="predicted"/>
<keyword evidence="1 2" id="KW-0238">DNA-binding</keyword>
<dbReference type="PANTHER" id="PTHR10302">
    <property type="entry name" value="SINGLE-STRANDED DNA-BINDING PROTEIN"/>
    <property type="match status" value="1"/>
</dbReference>
<evidence type="ECO:0000256" key="2">
    <source>
        <dbReference type="PROSITE-ProRule" id="PRU00252"/>
    </source>
</evidence>
<dbReference type="PANTHER" id="PTHR10302:SF16">
    <property type="entry name" value="NUCLEIC ACID-BINDING, OB-FOLD-LIKE PROTEIN"/>
    <property type="match status" value="1"/>
</dbReference>
<dbReference type="PROSITE" id="PS50935">
    <property type="entry name" value="SSB"/>
    <property type="match status" value="1"/>
</dbReference>
<dbReference type="InterPro" id="IPR000424">
    <property type="entry name" value="Primosome_PriB/ssb"/>
</dbReference>
<dbReference type="Pfam" id="PF00436">
    <property type="entry name" value="SSB"/>
    <property type="match status" value="1"/>
</dbReference>
<evidence type="ECO:0008006" key="5">
    <source>
        <dbReference type="Google" id="ProtNLM"/>
    </source>
</evidence>
<organism evidence="4">
    <name type="scientific">Rhizophora mucronata</name>
    <name type="common">Asiatic mangrove</name>
    <dbReference type="NCBI Taxonomy" id="61149"/>
    <lineage>
        <taxon>Eukaryota</taxon>
        <taxon>Viridiplantae</taxon>
        <taxon>Streptophyta</taxon>
        <taxon>Embryophyta</taxon>
        <taxon>Tracheophyta</taxon>
        <taxon>Spermatophyta</taxon>
        <taxon>Magnoliopsida</taxon>
        <taxon>eudicotyledons</taxon>
        <taxon>Gunneridae</taxon>
        <taxon>Pentapetalae</taxon>
        <taxon>rosids</taxon>
        <taxon>fabids</taxon>
        <taxon>Malpighiales</taxon>
        <taxon>Rhizophoraceae</taxon>
        <taxon>Rhizophora</taxon>
    </lineage>
</organism>
<name>A0A2P2JHZ7_RHIMU</name>
<dbReference type="CDD" id="cd04496">
    <property type="entry name" value="SSB_OBF"/>
    <property type="match status" value="1"/>
</dbReference>